<dbReference type="Pfam" id="PF18945">
    <property type="entry name" value="VipB_2"/>
    <property type="match status" value="1"/>
</dbReference>
<name>A0A1H4BH17_9RHOB</name>
<evidence type="ECO:0000313" key="3">
    <source>
        <dbReference type="EMBL" id="SEA47453.1"/>
    </source>
</evidence>
<evidence type="ECO:0000259" key="1">
    <source>
        <dbReference type="Pfam" id="PF05943"/>
    </source>
</evidence>
<dbReference type="InterPro" id="IPR010269">
    <property type="entry name" value="T6SS_TssC-like"/>
</dbReference>
<dbReference type="STRING" id="89524.SAMN05444370_105207"/>
<proteinExistence type="predicted"/>
<evidence type="ECO:0000259" key="2">
    <source>
        <dbReference type="Pfam" id="PF18945"/>
    </source>
</evidence>
<accession>A0A1H4BH17</accession>
<keyword evidence="4" id="KW-1185">Reference proteome</keyword>
<protein>
    <submittedName>
        <fullName evidence="3">Type VI secretion system protein ImpC</fullName>
    </submittedName>
</protein>
<dbReference type="EMBL" id="FNQM01000005">
    <property type="protein sequence ID" value="SEA47453.1"/>
    <property type="molecule type" value="Genomic_DNA"/>
</dbReference>
<dbReference type="InterPro" id="IPR044031">
    <property type="entry name" value="TssC1_N"/>
</dbReference>
<reference evidence="3 4" key="1">
    <citation type="submission" date="2016-10" db="EMBL/GenBank/DDBJ databases">
        <authorList>
            <person name="de Groot N.N."/>
        </authorList>
    </citation>
    <scope>NUCLEOTIDE SEQUENCE [LARGE SCALE GENOMIC DNA]</scope>
    <source>
        <strain evidence="3 4">DSM 15345</strain>
    </source>
</reference>
<evidence type="ECO:0000313" key="4">
    <source>
        <dbReference type="Proteomes" id="UP000198703"/>
    </source>
</evidence>
<feature type="domain" description="TssC1 N-terminal" evidence="1">
    <location>
        <begin position="72"/>
        <end position="373"/>
    </location>
</feature>
<dbReference type="InterPro" id="IPR044032">
    <property type="entry name" value="TssC1_C"/>
</dbReference>
<dbReference type="Pfam" id="PF05943">
    <property type="entry name" value="VipB"/>
    <property type="match status" value="1"/>
</dbReference>
<sequence>MAEQEAAQPQGAGAIVEVDEFDALLNKEFKPRTEDAGKEVSSAVRTLAAQALAKAEKEGQVMSGAVVATIKQMIAEIDAKLTAQINEILHHAEFQKLEGAWRGLHYLVKETETGTDLKIRVMAVSKDELGDELAKYPGTDWDQSPLFKKLYENAYGVLGGEPYGAIVGDYHFDHSGPDVDLLGDMAKIAAACHAPFITGASASLFDMDDWADINARKDLATLFESPPYMEWNALRERDDARYIGLAAPRFLSRRPYGANNPVDAFAFEEETGGDDSTKFTWANAAYAMAANINRAYKLYGWCSRIRGVESGGMVQNLPTHTFQTEKGAWGSQCPTEVSIPDRREAELANLGLMPLIYKQGSNEAAFIGAQSLHKPPQFDDSPQGQTATKNAMLGARLPYIFACSRFAHFLKHMVRNKIGSYMEKEDMRKWLNSWILNYVESSDNASEVAKAKRPLKAAEVVVDEDPENPGMYSAKFFLRPHYQLEGANISLRLVSKLPSEG</sequence>
<feature type="domain" description="TssC1 C-terminal" evidence="2">
    <location>
        <begin position="387"/>
        <end position="497"/>
    </location>
</feature>
<dbReference type="PANTHER" id="PTHR35565">
    <property type="entry name" value="CYTOPLASMIC PROTEIN-RELATED"/>
    <property type="match status" value="1"/>
</dbReference>
<gene>
    <name evidence="3" type="ORF">SAMN05444370_105207</name>
</gene>
<dbReference type="NCBIfam" id="TIGR03355">
    <property type="entry name" value="VI_chp_2"/>
    <property type="match status" value="1"/>
</dbReference>
<dbReference type="Proteomes" id="UP000198703">
    <property type="component" value="Unassembled WGS sequence"/>
</dbReference>
<dbReference type="PANTHER" id="PTHR35565:SF3">
    <property type="entry name" value="TYPE VI SECRETION SYSTEM SHEATH PROTEIN TSSC1"/>
    <property type="match status" value="1"/>
</dbReference>
<dbReference type="OrthoDB" id="9764000at2"/>
<dbReference type="AlphaFoldDB" id="A0A1H4BH17"/>
<organism evidence="3 4">
    <name type="scientific">Rubrimonas cliftonensis</name>
    <dbReference type="NCBI Taxonomy" id="89524"/>
    <lineage>
        <taxon>Bacteria</taxon>
        <taxon>Pseudomonadati</taxon>
        <taxon>Pseudomonadota</taxon>
        <taxon>Alphaproteobacteria</taxon>
        <taxon>Rhodobacterales</taxon>
        <taxon>Paracoccaceae</taxon>
        <taxon>Rubrimonas</taxon>
    </lineage>
</organism>
<dbReference type="RefSeq" id="WP_093253255.1">
    <property type="nucleotide sequence ID" value="NZ_FNQM01000005.1"/>
</dbReference>